<dbReference type="InterPro" id="IPR036869">
    <property type="entry name" value="J_dom_sf"/>
</dbReference>
<evidence type="ECO:0000313" key="1">
    <source>
        <dbReference type="EMBL" id="CAB4214058.1"/>
    </source>
</evidence>
<sequence length="85" mass="9950">MTPHELEDIYRAATALSRDRATDEVLRRMEQAYIEKWKMSHPDRGDDRDDAYRMVRAIGEFRNELTALAAEPTVTAFNRRLKRGP</sequence>
<dbReference type="EMBL" id="LR797459">
    <property type="protein sequence ID" value="CAB4218814.1"/>
    <property type="molecule type" value="Genomic_DNA"/>
</dbReference>
<evidence type="ECO:0008006" key="3">
    <source>
        <dbReference type="Google" id="ProtNLM"/>
    </source>
</evidence>
<protein>
    <recommendedName>
        <fullName evidence="3">J domain-containing protein</fullName>
    </recommendedName>
</protein>
<name>A0A6J5SI65_9CAUD</name>
<reference evidence="1" key="1">
    <citation type="submission" date="2020-05" db="EMBL/GenBank/DDBJ databases">
        <authorList>
            <person name="Chiriac C."/>
            <person name="Salcher M."/>
            <person name="Ghai R."/>
            <person name="Kavagutti S V."/>
        </authorList>
    </citation>
    <scope>NUCLEOTIDE SEQUENCE</scope>
</reference>
<dbReference type="EMBL" id="LR797412">
    <property type="protein sequence ID" value="CAB4214058.1"/>
    <property type="molecule type" value="Genomic_DNA"/>
</dbReference>
<organism evidence="1">
    <name type="scientific">uncultured Caudovirales phage</name>
    <dbReference type="NCBI Taxonomy" id="2100421"/>
    <lineage>
        <taxon>Viruses</taxon>
        <taxon>Duplodnaviria</taxon>
        <taxon>Heunggongvirae</taxon>
        <taxon>Uroviricota</taxon>
        <taxon>Caudoviricetes</taxon>
        <taxon>Peduoviridae</taxon>
        <taxon>Maltschvirus</taxon>
        <taxon>Maltschvirus maltsch</taxon>
    </lineage>
</organism>
<gene>
    <name evidence="1" type="ORF">UFOVP1459_12</name>
    <name evidence="2" type="ORF">UFOVP1609_44</name>
</gene>
<dbReference type="Gene3D" id="1.10.287.110">
    <property type="entry name" value="DnaJ domain"/>
    <property type="match status" value="1"/>
</dbReference>
<proteinExistence type="predicted"/>
<evidence type="ECO:0000313" key="2">
    <source>
        <dbReference type="EMBL" id="CAB4218814.1"/>
    </source>
</evidence>
<accession>A0A6J5SI65</accession>